<comment type="caution">
    <text evidence="1">The sequence shown here is derived from an EMBL/GenBank/DDBJ whole genome shotgun (WGS) entry which is preliminary data.</text>
</comment>
<proteinExistence type="predicted"/>
<accession>A0A9D1I4L0</accession>
<reference evidence="1" key="2">
    <citation type="journal article" date="2021" name="PeerJ">
        <title>Extensive microbial diversity within the chicken gut microbiome revealed by metagenomics and culture.</title>
        <authorList>
            <person name="Gilroy R."/>
            <person name="Ravi A."/>
            <person name="Getino M."/>
            <person name="Pursley I."/>
            <person name="Horton D.L."/>
            <person name="Alikhan N.F."/>
            <person name="Baker D."/>
            <person name="Gharbi K."/>
            <person name="Hall N."/>
            <person name="Watson M."/>
            <person name="Adriaenssens E.M."/>
            <person name="Foster-Nyarko E."/>
            <person name="Jarju S."/>
            <person name="Secka A."/>
            <person name="Antonio M."/>
            <person name="Oren A."/>
            <person name="Chaudhuri R.R."/>
            <person name="La Ragione R."/>
            <person name="Hildebrand F."/>
            <person name="Pallen M.J."/>
        </authorList>
    </citation>
    <scope>NUCLEOTIDE SEQUENCE</scope>
    <source>
        <strain evidence="1">11300</strain>
    </source>
</reference>
<name>A0A9D1I4L0_9FIRM</name>
<dbReference type="AlphaFoldDB" id="A0A9D1I4L0"/>
<dbReference type="Proteomes" id="UP000824091">
    <property type="component" value="Unassembled WGS sequence"/>
</dbReference>
<gene>
    <name evidence="1" type="ORF">IAD16_00350</name>
</gene>
<reference evidence="1" key="1">
    <citation type="submission" date="2020-10" db="EMBL/GenBank/DDBJ databases">
        <authorList>
            <person name="Gilroy R."/>
        </authorList>
    </citation>
    <scope>NUCLEOTIDE SEQUENCE</scope>
    <source>
        <strain evidence="1">11300</strain>
    </source>
</reference>
<organism evidence="1 2">
    <name type="scientific">Candidatus Fimisoma avicola</name>
    <dbReference type="NCBI Taxonomy" id="2840826"/>
    <lineage>
        <taxon>Bacteria</taxon>
        <taxon>Bacillati</taxon>
        <taxon>Bacillota</taxon>
        <taxon>Clostridia</taxon>
        <taxon>Eubacteriales</taxon>
        <taxon>Candidatus Fimisoma</taxon>
    </lineage>
</organism>
<sequence>MNCLQNSFTPAGRRGNLVYLTKVFYDAEENSSPILTALTTTAASFDQQLSIGSAACSPSKCTCQGGCHCGCQGQHKCQDTCCQDPCCNMDNICKIVCCCCGNDGCSNVTVNASTTFDINHAYVITRSFGITTPTLPADLAVTVDGVAITDVSQSGGQFIGDISGIMPEISKCPCSPPCSDICPGHFVLISATGPWSLTATIVLEGTLYSGGNACQFRLCYSTADGTPISVTGNPSFAICGAEIPCQISNMAPSLQFDFGACASILNPTLTAAEDGAITLSGSLVVTPQVRMQVTRPSLFNLNAREVCLPCDDIGQCNPCDTWEAECFNSDECCCGQPSVNRIDELLDQRAAVNCQEPAADGRSHSDDNGCITCQCCETNGYSF</sequence>
<dbReference type="EMBL" id="DVMO01000005">
    <property type="protein sequence ID" value="HIU26815.1"/>
    <property type="molecule type" value="Genomic_DNA"/>
</dbReference>
<protein>
    <submittedName>
        <fullName evidence="1">Uncharacterized protein</fullName>
    </submittedName>
</protein>
<evidence type="ECO:0000313" key="1">
    <source>
        <dbReference type="EMBL" id="HIU26815.1"/>
    </source>
</evidence>
<evidence type="ECO:0000313" key="2">
    <source>
        <dbReference type="Proteomes" id="UP000824091"/>
    </source>
</evidence>